<dbReference type="AlphaFoldDB" id="A0A0R2NQE9"/>
<evidence type="ECO:0000313" key="1">
    <source>
        <dbReference type="EMBL" id="KRO27892.1"/>
    </source>
</evidence>
<keyword evidence="2" id="KW-1185">Reference proteome</keyword>
<proteinExistence type="predicted"/>
<evidence type="ECO:0000313" key="2">
    <source>
        <dbReference type="Proteomes" id="UP000050920"/>
    </source>
</evidence>
<gene>
    <name evidence="1" type="ORF">DY78_GL002795</name>
</gene>
<protein>
    <submittedName>
        <fullName evidence="1">Uncharacterized protein</fullName>
    </submittedName>
</protein>
<comment type="caution">
    <text evidence="1">The sequence shown here is derived from an EMBL/GenBank/DDBJ whole genome shotgun (WGS) entry which is preliminary data.</text>
</comment>
<dbReference type="RefSeq" id="WP_024626212.1">
    <property type="nucleotide sequence ID" value="NZ_AYGX02000063.1"/>
</dbReference>
<dbReference type="Pfam" id="PF19952">
    <property type="entry name" value="DUF6414"/>
    <property type="match status" value="1"/>
</dbReference>
<dbReference type="EMBL" id="AYGX02000063">
    <property type="protein sequence ID" value="KRO27892.1"/>
    <property type="molecule type" value="Genomic_DNA"/>
</dbReference>
<sequence length="189" mass="21218">MPNIKEFVYLNGLEVNSILSQLNQGLPTNIHEEQQEMIGTDRHSTTGDRTSYTGGITLGVNAAVVHDLQSNEMHARHNQTASSTTTDSVYNDFAVNIIIDHLISTQQLTNALEISDGEFIKMAGNYTFFDLSIFTKEHVNLALPTTQKPTELRKLLSTTYADTILVRINQALVFAETKYFRMNHSQQLL</sequence>
<reference evidence="1 2" key="1">
    <citation type="journal article" date="2015" name="Genome Announc.">
        <title>Expanding the biotechnology potential of lactobacilli through comparative genomics of 213 strains and associated genera.</title>
        <authorList>
            <person name="Sun Z."/>
            <person name="Harris H.M."/>
            <person name="McCann A."/>
            <person name="Guo C."/>
            <person name="Argimon S."/>
            <person name="Zhang W."/>
            <person name="Yang X."/>
            <person name="Jeffery I.B."/>
            <person name="Cooney J.C."/>
            <person name="Kagawa T.F."/>
            <person name="Liu W."/>
            <person name="Song Y."/>
            <person name="Salvetti E."/>
            <person name="Wrobel A."/>
            <person name="Rasinkangas P."/>
            <person name="Parkhill J."/>
            <person name="Rea M.C."/>
            <person name="O'Sullivan O."/>
            <person name="Ritari J."/>
            <person name="Douillard F.P."/>
            <person name="Paul Ross R."/>
            <person name="Yang R."/>
            <person name="Briner A.E."/>
            <person name="Felis G.E."/>
            <person name="de Vos W.M."/>
            <person name="Barrangou R."/>
            <person name="Klaenhammer T.R."/>
            <person name="Caufield P.W."/>
            <person name="Cui Y."/>
            <person name="Zhang H."/>
            <person name="O'Toole P.W."/>
        </authorList>
    </citation>
    <scope>NUCLEOTIDE SEQUENCE [LARGE SCALE GENOMIC DNA]</scope>
    <source>
        <strain evidence="1 2">DSM 21115</strain>
    </source>
</reference>
<accession>A0A0R2NQE9</accession>
<dbReference type="InterPro" id="IPR045633">
    <property type="entry name" value="DUF6414"/>
</dbReference>
<name>A0A0R2NQE9_9LACO</name>
<organism evidence="1 2">
    <name type="scientific">Lactiplantibacillus fabifermentans DSM 21115</name>
    <dbReference type="NCBI Taxonomy" id="1413187"/>
    <lineage>
        <taxon>Bacteria</taxon>
        <taxon>Bacillati</taxon>
        <taxon>Bacillota</taxon>
        <taxon>Bacilli</taxon>
        <taxon>Lactobacillales</taxon>
        <taxon>Lactobacillaceae</taxon>
        <taxon>Lactiplantibacillus</taxon>
    </lineage>
</organism>
<dbReference type="Proteomes" id="UP000050920">
    <property type="component" value="Unassembled WGS sequence"/>
</dbReference>